<evidence type="ECO:0000313" key="10">
    <source>
        <dbReference type="EMBL" id="RXH57506.1"/>
    </source>
</evidence>
<dbReference type="Proteomes" id="UP000289437">
    <property type="component" value="Unassembled WGS sequence"/>
</dbReference>
<evidence type="ECO:0000256" key="4">
    <source>
        <dbReference type="ARBA" id="ARBA00022679"/>
    </source>
</evidence>
<feature type="transmembrane region" description="Helical" evidence="8">
    <location>
        <begin position="122"/>
        <end position="141"/>
    </location>
</feature>
<reference evidence="10 11" key="1">
    <citation type="submission" date="2018-11" db="EMBL/GenBank/DDBJ databases">
        <authorList>
            <person name="Mardanov A.V."/>
            <person name="Ravin N.V."/>
            <person name="Dedysh S.N."/>
        </authorList>
    </citation>
    <scope>NUCLEOTIDE SEQUENCE [LARGE SCALE GENOMIC DNA]</scope>
    <source>
        <strain evidence="10 11">AF10</strain>
    </source>
</reference>
<keyword evidence="3" id="KW-0328">Glycosyltransferase</keyword>
<name>A0A4Q0T757_9BACT</name>
<evidence type="ECO:0000256" key="7">
    <source>
        <dbReference type="ARBA" id="ARBA00023136"/>
    </source>
</evidence>
<evidence type="ECO:0000256" key="3">
    <source>
        <dbReference type="ARBA" id="ARBA00022676"/>
    </source>
</evidence>
<evidence type="ECO:0000256" key="6">
    <source>
        <dbReference type="ARBA" id="ARBA00022989"/>
    </source>
</evidence>
<dbReference type="OrthoDB" id="9810303at2"/>
<keyword evidence="7 8" id="KW-0472">Membrane</keyword>
<evidence type="ECO:0000256" key="1">
    <source>
        <dbReference type="ARBA" id="ARBA00004651"/>
    </source>
</evidence>
<dbReference type="PANTHER" id="PTHR33908">
    <property type="entry name" value="MANNOSYLTRANSFERASE YKCB-RELATED"/>
    <property type="match status" value="1"/>
</dbReference>
<feature type="transmembrane region" description="Helical" evidence="8">
    <location>
        <begin position="174"/>
        <end position="195"/>
    </location>
</feature>
<feature type="domain" description="Glycosyltransferase RgtA/B/C/D-like" evidence="9">
    <location>
        <begin position="118"/>
        <end position="264"/>
    </location>
</feature>
<dbReference type="PANTHER" id="PTHR33908:SF11">
    <property type="entry name" value="MEMBRANE PROTEIN"/>
    <property type="match status" value="1"/>
</dbReference>
<feature type="transmembrane region" description="Helical" evidence="8">
    <location>
        <begin position="375"/>
        <end position="397"/>
    </location>
</feature>
<dbReference type="AlphaFoldDB" id="A0A4Q0T757"/>
<dbReference type="Pfam" id="PF13231">
    <property type="entry name" value="PMT_2"/>
    <property type="match status" value="1"/>
</dbReference>
<evidence type="ECO:0000256" key="2">
    <source>
        <dbReference type="ARBA" id="ARBA00022475"/>
    </source>
</evidence>
<feature type="transmembrane region" description="Helical" evidence="8">
    <location>
        <begin position="248"/>
        <end position="269"/>
    </location>
</feature>
<feature type="transmembrane region" description="Helical" evidence="8">
    <location>
        <begin position="325"/>
        <end position="344"/>
    </location>
</feature>
<dbReference type="GO" id="GO:0009103">
    <property type="term" value="P:lipopolysaccharide biosynthetic process"/>
    <property type="evidence" value="ECO:0007669"/>
    <property type="project" value="UniProtKB-ARBA"/>
</dbReference>
<keyword evidence="6 8" id="KW-1133">Transmembrane helix</keyword>
<feature type="transmembrane region" description="Helical" evidence="8">
    <location>
        <begin position="417"/>
        <end position="435"/>
    </location>
</feature>
<sequence length="595" mass="66703">MPRPKPTASKTAAEILARPSRPSRRYKPDPFPDLIRPATREETMPAALASVILSFVALILCYSHGYLLLYGDAVAHLGIARRILDNRNPSLIQLGGVWLPLPHLVMLPFIQNITWWQNGLAGAWPSMIFYILAVAGMYRLARRILVPRWAFAATAFFALNPNLLYLATTAMTEPLFLALLIWLTLLTLECVAAIRTSDLPKIPSKLILIGFLILAAVYTRYDGWILGAAIWLILTWSLLGNRDLFRKLIPSFTIFTVITVFGPISWLAFNQHYFHDYLDFMRGPYSAYAIDQRTKPPGSQHHRGWHNPFWAILFYTRTAQVDSTFWELGFLTMASALTGLWLFWKQVAAHAHESVLYTRDAVASIPYGREALVTLLLWLPVPFYVYSISWGSVPIFIPNLWPHAFYNSRYGMELLPALALFAAFAFSAIETRVAASKPIQARLIQPITLLLICVNTVGMIYAIPLVLREAQHNSLTRIPFEKSIAEQLEAFPKGVPILMVNSDHVGALQQAGIPLKQTINENDYDSFQAALAAPAEKAAYVISIGDDSVSKAVAEHPENLTELVVLCTTGQSCARVYKSEAYKPPPPKNNYEPQH</sequence>
<comment type="caution">
    <text evidence="10">The sequence shown here is derived from an EMBL/GenBank/DDBJ whole genome shotgun (WGS) entry which is preliminary data.</text>
</comment>
<proteinExistence type="predicted"/>
<keyword evidence="2" id="KW-1003">Cell membrane</keyword>
<reference evidence="11" key="2">
    <citation type="submission" date="2019-02" db="EMBL/GenBank/DDBJ databases">
        <title>Granulicella sibirica sp. nov., a psychrotolerant acidobacterium isolated from an organic soil layer in forested tundra, West Siberia.</title>
        <authorList>
            <person name="Oshkin I.Y."/>
            <person name="Kulichevskaya I.S."/>
            <person name="Rijpstra W.I.C."/>
            <person name="Sinninghe Damste J.S."/>
            <person name="Rakitin A.L."/>
            <person name="Ravin N.V."/>
            <person name="Dedysh S.N."/>
        </authorList>
    </citation>
    <scope>NUCLEOTIDE SEQUENCE [LARGE SCALE GENOMIC DNA]</scope>
    <source>
        <strain evidence="11">AF10</strain>
    </source>
</reference>
<dbReference type="GO" id="GO:0005886">
    <property type="term" value="C:plasma membrane"/>
    <property type="evidence" value="ECO:0007669"/>
    <property type="project" value="UniProtKB-SubCell"/>
</dbReference>
<dbReference type="GO" id="GO:0016763">
    <property type="term" value="F:pentosyltransferase activity"/>
    <property type="evidence" value="ECO:0007669"/>
    <property type="project" value="TreeGrafter"/>
</dbReference>
<keyword evidence="5 8" id="KW-0812">Transmembrane</keyword>
<accession>A0A4Q0T757</accession>
<feature type="transmembrane region" description="Helical" evidence="8">
    <location>
        <begin position="202"/>
        <end position="218"/>
    </location>
</feature>
<feature type="transmembrane region" description="Helical" evidence="8">
    <location>
        <begin position="148"/>
        <end position="168"/>
    </location>
</feature>
<feature type="transmembrane region" description="Helical" evidence="8">
    <location>
        <begin position="224"/>
        <end position="241"/>
    </location>
</feature>
<organism evidence="10 11">
    <name type="scientific">Granulicella sibirica</name>
    <dbReference type="NCBI Taxonomy" id="2479048"/>
    <lineage>
        <taxon>Bacteria</taxon>
        <taxon>Pseudomonadati</taxon>
        <taxon>Acidobacteriota</taxon>
        <taxon>Terriglobia</taxon>
        <taxon>Terriglobales</taxon>
        <taxon>Acidobacteriaceae</taxon>
        <taxon>Granulicella</taxon>
    </lineage>
</organism>
<keyword evidence="4" id="KW-0808">Transferase</keyword>
<feature type="transmembrane region" description="Helical" evidence="8">
    <location>
        <begin position="447"/>
        <end position="467"/>
    </location>
</feature>
<evidence type="ECO:0000259" key="9">
    <source>
        <dbReference type="Pfam" id="PF13231"/>
    </source>
</evidence>
<dbReference type="EMBL" id="RDSM01000001">
    <property type="protein sequence ID" value="RXH57506.1"/>
    <property type="molecule type" value="Genomic_DNA"/>
</dbReference>
<dbReference type="InterPro" id="IPR050297">
    <property type="entry name" value="LipidA_mod_glycosyltrf_83"/>
</dbReference>
<evidence type="ECO:0000313" key="11">
    <source>
        <dbReference type="Proteomes" id="UP000289437"/>
    </source>
</evidence>
<gene>
    <name evidence="10" type="ORF">GRAN_0816</name>
</gene>
<evidence type="ECO:0000256" key="8">
    <source>
        <dbReference type="SAM" id="Phobius"/>
    </source>
</evidence>
<keyword evidence="11" id="KW-1185">Reference proteome</keyword>
<dbReference type="InterPro" id="IPR038731">
    <property type="entry name" value="RgtA/B/C-like"/>
</dbReference>
<dbReference type="RefSeq" id="WP_128911667.1">
    <property type="nucleotide sequence ID" value="NZ_RDSM01000001.1"/>
</dbReference>
<protein>
    <recommendedName>
        <fullName evidence="9">Glycosyltransferase RgtA/B/C/D-like domain-containing protein</fullName>
    </recommendedName>
</protein>
<comment type="subcellular location">
    <subcellularLocation>
        <location evidence="1">Cell membrane</location>
        <topology evidence="1">Multi-pass membrane protein</topology>
    </subcellularLocation>
</comment>
<feature type="transmembrane region" description="Helical" evidence="8">
    <location>
        <begin position="46"/>
        <end position="70"/>
    </location>
</feature>
<evidence type="ECO:0000256" key="5">
    <source>
        <dbReference type="ARBA" id="ARBA00022692"/>
    </source>
</evidence>